<keyword evidence="2" id="KW-1185">Reference proteome</keyword>
<protein>
    <submittedName>
        <fullName evidence="1">Uncharacterized protein</fullName>
    </submittedName>
</protein>
<accession>A0AAN8F6Y6</accession>
<dbReference type="EMBL" id="WIXE01021306">
    <property type="protein sequence ID" value="KAK5968502.1"/>
    <property type="molecule type" value="Genomic_DNA"/>
</dbReference>
<dbReference type="AlphaFoldDB" id="A0AAN8F6Y6"/>
<dbReference type="Proteomes" id="UP001331761">
    <property type="component" value="Unassembled WGS sequence"/>
</dbReference>
<name>A0AAN8F6Y6_TRICO</name>
<comment type="caution">
    <text evidence="1">The sequence shown here is derived from an EMBL/GenBank/DDBJ whole genome shotgun (WGS) entry which is preliminary data.</text>
</comment>
<gene>
    <name evidence="1" type="ORF">GCK32_018984</name>
</gene>
<evidence type="ECO:0000313" key="1">
    <source>
        <dbReference type="EMBL" id="KAK5968502.1"/>
    </source>
</evidence>
<proteinExistence type="predicted"/>
<evidence type="ECO:0000313" key="2">
    <source>
        <dbReference type="Proteomes" id="UP001331761"/>
    </source>
</evidence>
<sequence length="97" mass="11126">MEHVTLIAITLYGNKENKKKSTDFSLWELAAYEYSHKYNQNFYKNETLIEFLVFGNEILNMEINKANTKLSPYFGAVSLGGIGYKRQVNFGVNGVTF</sequence>
<reference evidence="1 2" key="1">
    <citation type="submission" date="2019-10" db="EMBL/GenBank/DDBJ databases">
        <title>Assembly and Annotation for the nematode Trichostrongylus colubriformis.</title>
        <authorList>
            <person name="Martin J."/>
        </authorList>
    </citation>
    <scope>NUCLEOTIDE SEQUENCE [LARGE SCALE GENOMIC DNA]</scope>
    <source>
        <strain evidence="1">G859</strain>
        <tissue evidence="1">Whole worm</tissue>
    </source>
</reference>
<organism evidence="1 2">
    <name type="scientific">Trichostrongylus colubriformis</name>
    <name type="common">Black scour worm</name>
    <dbReference type="NCBI Taxonomy" id="6319"/>
    <lineage>
        <taxon>Eukaryota</taxon>
        <taxon>Metazoa</taxon>
        <taxon>Ecdysozoa</taxon>
        <taxon>Nematoda</taxon>
        <taxon>Chromadorea</taxon>
        <taxon>Rhabditida</taxon>
        <taxon>Rhabditina</taxon>
        <taxon>Rhabditomorpha</taxon>
        <taxon>Strongyloidea</taxon>
        <taxon>Trichostrongylidae</taxon>
        <taxon>Trichostrongylus</taxon>
    </lineage>
</organism>